<name>A0A4V4HTP5_9HELO</name>
<evidence type="ECO:0000313" key="3">
    <source>
        <dbReference type="EMBL" id="THV46346.1"/>
    </source>
</evidence>
<protein>
    <submittedName>
        <fullName evidence="3">Uncharacterized protein</fullName>
    </submittedName>
</protein>
<dbReference type="OrthoDB" id="3547047at2759"/>
<accession>A0A4V4HTP5</accession>
<sequence>MSDSDRHIFAKEVDELVRNFELLRPYKRDSSAKLQQAKRDLDGMVEKNKLVKNMQCLPVNSLRILAMMFYKLALQRNTYDYYHFRDEDEKHGQSVILLGKFSDDSRSKAVEVARLVFGVTHKNAVRVNLLSERCQVSVRWDHTLLCEFTERWFSVVCGSVDEPLDKSDLDILGKRFWNTMISINGKEDWMAHEDLKAEKFWVWLAARTYKLNLHKEISNVQGARFESYHYLLKQWLNGKTRRLYQDDTNYDHSRDRKLYDELKSSGIEKKEWECSKSKSKLSSLVKELLRDGHSSLEEKREGMLIKARSAMSKAVCDANASEGYSDSLKLADEMLRLNGTSHETWLGKLLFEMPAAMLLEPSCHYLHPTASELEKGERQAKEALDEFDKKRKEFLATISLTPSKSPSNWRYDLYVRIDDDLKNTTGKDGERRALRNQWKKAKSDHETLEKSLKLCNKLLSRSHTGSERSPEISQTHSSRGRSHETRDSEPDKAPSSRKPASSKPVPTSKRRPQDVTDSSSSKTPPPARHNSRYSRDEDFSDSSVSETPISIDKKRGIKKVMNLVQSPGSRRKSKDRTPLLK</sequence>
<proteinExistence type="predicted"/>
<comment type="caution">
    <text evidence="3">The sequence shown here is derived from an EMBL/GenBank/DDBJ whole genome shotgun (WGS) entry which is preliminary data.</text>
</comment>
<reference evidence="3 4" key="1">
    <citation type="submission" date="2017-12" db="EMBL/GenBank/DDBJ databases">
        <title>Comparative genomics of Botrytis spp.</title>
        <authorList>
            <person name="Valero-Jimenez C.A."/>
            <person name="Tapia P."/>
            <person name="Veloso J."/>
            <person name="Silva-Moreno E."/>
            <person name="Staats M."/>
            <person name="Valdes J.H."/>
            <person name="Van Kan J.A.L."/>
        </authorList>
    </citation>
    <scope>NUCLEOTIDE SEQUENCE [LARGE SCALE GENOMIC DNA]</scope>
    <source>
        <strain evidence="3 4">MUCL435</strain>
    </source>
</reference>
<organism evidence="3 4">
    <name type="scientific">Botrytis galanthina</name>
    <dbReference type="NCBI Taxonomy" id="278940"/>
    <lineage>
        <taxon>Eukaryota</taxon>
        <taxon>Fungi</taxon>
        <taxon>Dikarya</taxon>
        <taxon>Ascomycota</taxon>
        <taxon>Pezizomycotina</taxon>
        <taxon>Leotiomycetes</taxon>
        <taxon>Helotiales</taxon>
        <taxon>Sclerotiniaceae</taxon>
        <taxon>Botrytis</taxon>
    </lineage>
</organism>
<gene>
    <name evidence="3" type="ORF">BGAL_0394g00130</name>
</gene>
<keyword evidence="4" id="KW-1185">Reference proteome</keyword>
<dbReference type="Proteomes" id="UP000308671">
    <property type="component" value="Unassembled WGS sequence"/>
</dbReference>
<evidence type="ECO:0000256" key="1">
    <source>
        <dbReference type="SAM" id="Coils"/>
    </source>
</evidence>
<feature type="region of interest" description="Disordered" evidence="2">
    <location>
        <begin position="461"/>
        <end position="581"/>
    </location>
</feature>
<dbReference type="EMBL" id="PQXL01000394">
    <property type="protein sequence ID" value="THV46346.1"/>
    <property type="molecule type" value="Genomic_DNA"/>
</dbReference>
<evidence type="ECO:0000313" key="4">
    <source>
        <dbReference type="Proteomes" id="UP000308671"/>
    </source>
</evidence>
<feature type="compositionally biased region" description="Basic and acidic residues" evidence="2">
    <location>
        <begin position="481"/>
        <end position="494"/>
    </location>
</feature>
<evidence type="ECO:0000256" key="2">
    <source>
        <dbReference type="SAM" id="MobiDB-lite"/>
    </source>
</evidence>
<dbReference type="AlphaFoldDB" id="A0A4V4HTP5"/>
<feature type="coiled-coil region" evidence="1">
    <location>
        <begin position="27"/>
        <end position="54"/>
    </location>
</feature>
<keyword evidence="1" id="KW-0175">Coiled coil</keyword>